<organism evidence="1">
    <name type="scientific">Anguilla anguilla</name>
    <name type="common">European freshwater eel</name>
    <name type="synonym">Muraena anguilla</name>
    <dbReference type="NCBI Taxonomy" id="7936"/>
    <lineage>
        <taxon>Eukaryota</taxon>
        <taxon>Metazoa</taxon>
        <taxon>Chordata</taxon>
        <taxon>Craniata</taxon>
        <taxon>Vertebrata</taxon>
        <taxon>Euteleostomi</taxon>
        <taxon>Actinopterygii</taxon>
        <taxon>Neopterygii</taxon>
        <taxon>Teleostei</taxon>
        <taxon>Anguilliformes</taxon>
        <taxon>Anguillidae</taxon>
        <taxon>Anguilla</taxon>
    </lineage>
</organism>
<dbReference type="AlphaFoldDB" id="A0A0E9W9H1"/>
<dbReference type="EMBL" id="GBXM01022439">
    <property type="protein sequence ID" value="JAH86138.1"/>
    <property type="molecule type" value="Transcribed_RNA"/>
</dbReference>
<accession>A0A0E9W9H1</accession>
<reference evidence="1" key="1">
    <citation type="submission" date="2014-11" db="EMBL/GenBank/DDBJ databases">
        <authorList>
            <person name="Amaro Gonzalez C."/>
        </authorList>
    </citation>
    <scope>NUCLEOTIDE SEQUENCE</scope>
</reference>
<protein>
    <submittedName>
        <fullName evidence="1">Uncharacterized protein</fullName>
    </submittedName>
</protein>
<name>A0A0E9W9H1_ANGAN</name>
<sequence>MLSSGNNTTDQKTELPLLVLTLTKRASKSRELCMFLMLYSQSNLIEVSLVHLVPHFG</sequence>
<proteinExistence type="predicted"/>
<reference evidence="1" key="2">
    <citation type="journal article" date="2015" name="Fish Shellfish Immunol.">
        <title>Early steps in the European eel (Anguilla anguilla)-Vibrio vulnificus interaction in the gills: Role of the RtxA13 toxin.</title>
        <authorList>
            <person name="Callol A."/>
            <person name="Pajuelo D."/>
            <person name="Ebbesson L."/>
            <person name="Teles M."/>
            <person name="MacKenzie S."/>
            <person name="Amaro C."/>
        </authorList>
    </citation>
    <scope>NUCLEOTIDE SEQUENCE</scope>
</reference>
<evidence type="ECO:0000313" key="1">
    <source>
        <dbReference type="EMBL" id="JAH86138.1"/>
    </source>
</evidence>